<dbReference type="GO" id="GO:0008120">
    <property type="term" value="F:ceramide glucosyltransferase activity"/>
    <property type="evidence" value="ECO:0007669"/>
    <property type="project" value="TreeGrafter"/>
</dbReference>
<comment type="pathway">
    <text evidence="3">Sphingolipid metabolism.</text>
</comment>
<dbReference type="InterPro" id="IPR029044">
    <property type="entry name" value="Nucleotide-diphossugar_trans"/>
</dbReference>
<dbReference type="NCBIfam" id="TIGR03472">
    <property type="entry name" value="HpnI"/>
    <property type="match status" value="1"/>
</dbReference>
<comment type="caution">
    <text evidence="10">The sequence shown here is derived from an EMBL/GenBank/DDBJ whole genome shotgun (WGS) entry which is preliminary data.</text>
</comment>
<reference evidence="10" key="1">
    <citation type="journal article" date="2021" name="Microorganisms">
        <title>Acidisoma silvae sp. nov. and Acidisomacellulosilytica sp. nov., Two Acidophilic Bacteria Isolated from Decaying Wood, Hydrolyzing Cellulose and Producing Poly-3-hydroxybutyrate.</title>
        <authorList>
            <person name="Mieszkin S."/>
            <person name="Pouder E."/>
            <person name="Uroz S."/>
            <person name="Simon-Colin C."/>
            <person name="Alain K."/>
        </authorList>
    </citation>
    <scope>NUCLEOTIDE SEQUENCE</scope>
    <source>
        <strain evidence="10">HW T2.11</strain>
    </source>
</reference>
<dbReference type="Gene3D" id="3.90.550.10">
    <property type="entry name" value="Spore Coat Polysaccharide Biosynthesis Protein SpsA, Chain A"/>
    <property type="match status" value="1"/>
</dbReference>
<dbReference type="EMBL" id="JAESVB010000007">
    <property type="protein sequence ID" value="MCB8876733.1"/>
    <property type="molecule type" value="Genomic_DNA"/>
</dbReference>
<evidence type="ECO:0000256" key="5">
    <source>
        <dbReference type="ARBA" id="ARBA00022679"/>
    </source>
</evidence>
<evidence type="ECO:0000256" key="9">
    <source>
        <dbReference type="SAM" id="Phobius"/>
    </source>
</evidence>
<reference evidence="10" key="2">
    <citation type="submission" date="2021-01" db="EMBL/GenBank/DDBJ databases">
        <authorList>
            <person name="Mieszkin S."/>
            <person name="Pouder E."/>
            <person name="Alain K."/>
        </authorList>
    </citation>
    <scope>NUCLEOTIDE SEQUENCE</scope>
    <source>
        <strain evidence="10">HW T2.11</strain>
    </source>
</reference>
<feature type="transmembrane region" description="Helical" evidence="9">
    <location>
        <begin position="289"/>
        <end position="314"/>
    </location>
</feature>
<sequence>MTLLADATALFSAAGLVQAGGAWQALKRFNQQPRPHLAERPPVTILKPLKGDEPLLEAALASFCTQSYPHYQVIFGVQDSNDPAIAVVERLQALFPARDITLIIDDTQHTGNRKIANLINMWSAARHDIIVMADSDVHVTPQFLERVVAGLAAPDVGLVTALYTGIASRPGLVGPFGAAQINHIFLPGVMVGRMLGRQDCLGAAVALRRQTLDAIGGLHALLPHLADDFAIGRLVRGTGQRIAMISGIVVTTVAEDSLGALFAHELRWARTIRALEPVTYATTALQFPVFWGFMTVLAAGFTWWSLAFAAVVWLARALFMQAVTRQIGRGRFSGWLLPAREFFSLSVLFASYLGNRVVWRGNSMAAGSDRQHFRAGSGSLGFGRLRFGKTGRLTRGIN</sequence>
<organism evidence="10 11">
    <name type="scientific">Acidisoma silvae</name>
    <dbReference type="NCBI Taxonomy" id="2802396"/>
    <lineage>
        <taxon>Bacteria</taxon>
        <taxon>Pseudomonadati</taxon>
        <taxon>Pseudomonadota</taxon>
        <taxon>Alphaproteobacteria</taxon>
        <taxon>Acetobacterales</taxon>
        <taxon>Acidocellaceae</taxon>
        <taxon>Acidisoma</taxon>
    </lineage>
</organism>
<keyword evidence="4" id="KW-0328">Glycosyltransferase</keyword>
<accession>A0A963YTG0</accession>
<evidence type="ECO:0000313" key="11">
    <source>
        <dbReference type="Proteomes" id="UP000708298"/>
    </source>
</evidence>
<dbReference type="GO" id="GO:0016020">
    <property type="term" value="C:membrane"/>
    <property type="evidence" value="ECO:0007669"/>
    <property type="project" value="UniProtKB-SubCell"/>
</dbReference>
<dbReference type="Pfam" id="PF13506">
    <property type="entry name" value="Glyco_transf_21"/>
    <property type="match status" value="1"/>
</dbReference>
<keyword evidence="6 9" id="KW-0812">Transmembrane</keyword>
<comment type="subcellular location">
    <subcellularLocation>
        <location evidence="1">Membrane</location>
        <topology evidence="1">Multi-pass membrane protein</topology>
    </subcellularLocation>
</comment>
<dbReference type="CDD" id="cd02520">
    <property type="entry name" value="Glucosylceramide_synthase"/>
    <property type="match status" value="1"/>
</dbReference>
<name>A0A963YTG0_9PROT</name>
<dbReference type="PANTHER" id="PTHR12726:SF0">
    <property type="entry name" value="CERAMIDE GLUCOSYLTRANSFERASE"/>
    <property type="match status" value="1"/>
</dbReference>
<dbReference type="GO" id="GO:0006679">
    <property type="term" value="P:glucosylceramide biosynthetic process"/>
    <property type="evidence" value="ECO:0007669"/>
    <property type="project" value="TreeGrafter"/>
</dbReference>
<evidence type="ECO:0000256" key="8">
    <source>
        <dbReference type="ARBA" id="ARBA00023136"/>
    </source>
</evidence>
<evidence type="ECO:0000256" key="2">
    <source>
        <dbReference type="ARBA" id="ARBA00004760"/>
    </source>
</evidence>
<dbReference type="InterPro" id="IPR017835">
    <property type="entry name" value="Hopen-assoc_HpnI"/>
</dbReference>
<keyword evidence="11" id="KW-1185">Reference proteome</keyword>
<keyword evidence="5" id="KW-0808">Transferase</keyword>
<dbReference type="SUPFAM" id="SSF53448">
    <property type="entry name" value="Nucleotide-diphospho-sugar transferases"/>
    <property type="match status" value="1"/>
</dbReference>
<proteinExistence type="predicted"/>
<gene>
    <name evidence="10" type="primary">hpnI</name>
    <name evidence="10" type="ORF">ASILVAE211_16195</name>
</gene>
<evidence type="ECO:0000256" key="7">
    <source>
        <dbReference type="ARBA" id="ARBA00022989"/>
    </source>
</evidence>
<keyword evidence="8 9" id="KW-0472">Membrane</keyword>
<dbReference type="Proteomes" id="UP000708298">
    <property type="component" value="Unassembled WGS sequence"/>
</dbReference>
<dbReference type="RefSeq" id="WP_227322391.1">
    <property type="nucleotide sequence ID" value="NZ_JAESVB010000007.1"/>
</dbReference>
<evidence type="ECO:0000256" key="4">
    <source>
        <dbReference type="ARBA" id="ARBA00022676"/>
    </source>
</evidence>
<keyword evidence="7 9" id="KW-1133">Transmembrane helix</keyword>
<protein>
    <submittedName>
        <fullName evidence="10">Bacteriohopanetetrol glucosamine biosynthesis glycosyltransferase HpnI</fullName>
    </submittedName>
</protein>
<comment type="pathway">
    <text evidence="2">Lipid metabolism; sphingolipid metabolism.</text>
</comment>
<evidence type="ECO:0000256" key="1">
    <source>
        <dbReference type="ARBA" id="ARBA00004141"/>
    </source>
</evidence>
<dbReference type="AlphaFoldDB" id="A0A963YTG0"/>
<evidence type="ECO:0000256" key="6">
    <source>
        <dbReference type="ARBA" id="ARBA00022692"/>
    </source>
</evidence>
<evidence type="ECO:0000256" key="3">
    <source>
        <dbReference type="ARBA" id="ARBA00004991"/>
    </source>
</evidence>
<evidence type="ECO:0000313" key="10">
    <source>
        <dbReference type="EMBL" id="MCB8876733.1"/>
    </source>
</evidence>
<dbReference type="InterPro" id="IPR025993">
    <property type="entry name" value="Ceramide_glucosylTrfase"/>
</dbReference>
<dbReference type="PANTHER" id="PTHR12726">
    <property type="entry name" value="CERAMIDE GLUCOSYLTRANSFERASE"/>
    <property type="match status" value="1"/>
</dbReference>